<proteinExistence type="predicted"/>
<protein>
    <submittedName>
        <fullName evidence="1">Uncharacterized protein</fullName>
    </submittedName>
</protein>
<dbReference type="AlphaFoldDB" id="A0A2P5C8S9"/>
<dbReference type="Proteomes" id="UP000237105">
    <property type="component" value="Unassembled WGS sequence"/>
</dbReference>
<dbReference type="EMBL" id="JXTB01000159">
    <property type="protein sequence ID" value="PON57458.1"/>
    <property type="molecule type" value="Genomic_DNA"/>
</dbReference>
<gene>
    <name evidence="1" type="ORF">PanWU01x14_173640</name>
</gene>
<accession>A0A2P5C8S9</accession>
<comment type="caution">
    <text evidence="1">The sequence shown here is derived from an EMBL/GenBank/DDBJ whole genome shotgun (WGS) entry which is preliminary data.</text>
</comment>
<sequence length="85" mass="9502">MGSKLVSALIGTLEAGGVEWFPTLHLCSSCPGGFLSLVLWLVEPCPVHFTSNDHYQVYLHGVLYHEDDDLTILLLMENCQVNYCF</sequence>
<keyword evidence="2" id="KW-1185">Reference proteome</keyword>
<evidence type="ECO:0000313" key="2">
    <source>
        <dbReference type="Proteomes" id="UP000237105"/>
    </source>
</evidence>
<name>A0A2P5C8S9_PARAD</name>
<reference evidence="2" key="1">
    <citation type="submission" date="2016-06" db="EMBL/GenBank/DDBJ databases">
        <title>Parallel loss of symbiosis genes in relatives of nitrogen-fixing non-legume Parasponia.</title>
        <authorList>
            <person name="Van Velzen R."/>
            <person name="Holmer R."/>
            <person name="Bu F."/>
            <person name="Rutten L."/>
            <person name="Van Zeijl A."/>
            <person name="Liu W."/>
            <person name="Santuari L."/>
            <person name="Cao Q."/>
            <person name="Sharma T."/>
            <person name="Shen D."/>
            <person name="Roswanjaya Y."/>
            <person name="Wardhani T."/>
            <person name="Kalhor M.S."/>
            <person name="Jansen J."/>
            <person name="Van den Hoogen J."/>
            <person name="Gungor B."/>
            <person name="Hartog M."/>
            <person name="Hontelez J."/>
            <person name="Verver J."/>
            <person name="Yang W.-C."/>
            <person name="Schijlen E."/>
            <person name="Repin R."/>
            <person name="Schilthuizen M."/>
            <person name="Schranz E."/>
            <person name="Heidstra R."/>
            <person name="Miyata K."/>
            <person name="Fedorova E."/>
            <person name="Kohlen W."/>
            <person name="Bisseling T."/>
            <person name="Smit S."/>
            <person name="Geurts R."/>
        </authorList>
    </citation>
    <scope>NUCLEOTIDE SEQUENCE [LARGE SCALE GENOMIC DNA]</scope>
    <source>
        <strain evidence="2">cv. WU1-14</strain>
    </source>
</reference>
<organism evidence="1 2">
    <name type="scientific">Parasponia andersonii</name>
    <name type="common">Sponia andersonii</name>
    <dbReference type="NCBI Taxonomy" id="3476"/>
    <lineage>
        <taxon>Eukaryota</taxon>
        <taxon>Viridiplantae</taxon>
        <taxon>Streptophyta</taxon>
        <taxon>Embryophyta</taxon>
        <taxon>Tracheophyta</taxon>
        <taxon>Spermatophyta</taxon>
        <taxon>Magnoliopsida</taxon>
        <taxon>eudicotyledons</taxon>
        <taxon>Gunneridae</taxon>
        <taxon>Pentapetalae</taxon>
        <taxon>rosids</taxon>
        <taxon>fabids</taxon>
        <taxon>Rosales</taxon>
        <taxon>Cannabaceae</taxon>
        <taxon>Parasponia</taxon>
    </lineage>
</organism>
<evidence type="ECO:0000313" key="1">
    <source>
        <dbReference type="EMBL" id="PON57458.1"/>
    </source>
</evidence>